<evidence type="ECO:0000313" key="6">
    <source>
        <dbReference type="Proteomes" id="UP000242287"/>
    </source>
</evidence>
<proteinExistence type="inferred from homology"/>
<evidence type="ECO:0000256" key="4">
    <source>
        <dbReference type="RuleBase" id="RU003919"/>
    </source>
</evidence>
<dbReference type="EMBL" id="KZ302064">
    <property type="protein sequence ID" value="PFH48406.1"/>
    <property type="molecule type" value="Genomic_DNA"/>
</dbReference>
<dbReference type="GO" id="GO:0006412">
    <property type="term" value="P:translation"/>
    <property type="evidence" value="ECO:0007669"/>
    <property type="project" value="InterPro"/>
</dbReference>
<dbReference type="GO" id="GO:0003735">
    <property type="term" value="F:structural constituent of ribosome"/>
    <property type="evidence" value="ECO:0007669"/>
    <property type="project" value="InterPro"/>
</dbReference>
<accession>A0A2A9NKY9</accession>
<dbReference type="SMART" id="SM01387">
    <property type="entry name" value="Ribosomal_S15"/>
    <property type="match status" value="1"/>
</dbReference>
<dbReference type="Proteomes" id="UP000242287">
    <property type="component" value="Unassembled WGS sequence"/>
</dbReference>
<dbReference type="InterPro" id="IPR009068">
    <property type="entry name" value="uS15_NS1_RNA-bd_sf"/>
</dbReference>
<protein>
    <recommendedName>
        <fullName evidence="7">30S ribosomal protein S15</fullName>
    </recommendedName>
</protein>
<keyword evidence="2 4" id="KW-0689">Ribosomal protein</keyword>
<dbReference type="PROSITE" id="PS00362">
    <property type="entry name" value="RIBOSOMAL_S15"/>
    <property type="match status" value="1"/>
</dbReference>
<keyword evidence="6" id="KW-1185">Reference proteome</keyword>
<dbReference type="GO" id="GO:0005737">
    <property type="term" value="C:cytoplasm"/>
    <property type="evidence" value="ECO:0007669"/>
    <property type="project" value="UniProtKB-ARBA"/>
</dbReference>
<keyword evidence="3 4" id="KW-0687">Ribonucleoprotein</keyword>
<name>A0A2A9NKY9_9AGAR</name>
<dbReference type="GO" id="GO:0005840">
    <property type="term" value="C:ribosome"/>
    <property type="evidence" value="ECO:0007669"/>
    <property type="project" value="UniProtKB-KW"/>
</dbReference>
<evidence type="ECO:0008006" key="7">
    <source>
        <dbReference type="Google" id="ProtNLM"/>
    </source>
</evidence>
<evidence type="ECO:0000256" key="2">
    <source>
        <dbReference type="ARBA" id="ARBA00022980"/>
    </source>
</evidence>
<dbReference type="Pfam" id="PF00312">
    <property type="entry name" value="Ribosomal_S15"/>
    <property type="match status" value="1"/>
</dbReference>
<dbReference type="NCBIfam" id="TIGR00952">
    <property type="entry name" value="S15_bact"/>
    <property type="match status" value="1"/>
</dbReference>
<dbReference type="InterPro" id="IPR005290">
    <property type="entry name" value="Ribosomal_uS15_bac-type"/>
</dbReference>
<dbReference type="STRING" id="703135.A0A2A9NKY9"/>
<dbReference type="PANTHER" id="PTHR23321:SF26">
    <property type="entry name" value="SMALL RIBOSOMAL SUBUNIT PROTEIN US15M"/>
    <property type="match status" value="1"/>
</dbReference>
<gene>
    <name evidence="5" type="ORF">AMATHDRAFT_76757</name>
</gene>
<dbReference type="CDD" id="cd00353">
    <property type="entry name" value="Ribosomal_S15p_S13e"/>
    <property type="match status" value="1"/>
</dbReference>
<sequence>MLTLLYASIYSHGHDSKKSNTLIKQEKRRQAIETRPHVVLGSRPGDTNKWTQCDLAKAIIIEEDLRSPSSGFEPTSQPIGTVQTPKYLNFGVGEIEKEMLFRHLPMLSAQASVLGNKGAPPELLAENLAKGQESELFKANSFAKVIDLRNANAEGIAYENRRRIIHAFSTPENPYDTGRVEVQAALLTYKIRNLYSHLTNFRRDVGNRRGLRKLIHKRAKILRYLKRSDRQRYDSVLERLGLEPESVEGELVV</sequence>
<dbReference type="AlphaFoldDB" id="A0A2A9NKY9"/>
<dbReference type="SUPFAM" id="SSF47060">
    <property type="entry name" value="S15/NS1 RNA-binding domain"/>
    <property type="match status" value="1"/>
</dbReference>
<evidence type="ECO:0000313" key="5">
    <source>
        <dbReference type="EMBL" id="PFH48406.1"/>
    </source>
</evidence>
<dbReference type="Gene3D" id="1.10.287.10">
    <property type="entry name" value="S15/NS1, RNA-binding"/>
    <property type="match status" value="1"/>
</dbReference>
<dbReference type="InterPro" id="IPR000589">
    <property type="entry name" value="Ribosomal_uS15"/>
</dbReference>
<dbReference type="HAMAP" id="MF_01343_B">
    <property type="entry name" value="Ribosomal_uS15_B"/>
    <property type="match status" value="1"/>
</dbReference>
<dbReference type="GO" id="GO:1990904">
    <property type="term" value="C:ribonucleoprotein complex"/>
    <property type="evidence" value="ECO:0007669"/>
    <property type="project" value="UniProtKB-KW"/>
</dbReference>
<reference evidence="5 6" key="1">
    <citation type="submission" date="2014-02" db="EMBL/GenBank/DDBJ databases">
        <title>Transposable element dynamics among asymbiotic and ectomycorrhizal Amanita fungi.</title>
        <authorList>
            <consortium name="DOE Joint Genome Institute"/>
            <person name="Hess J."/>
            <person name="Skrede I."/>
            <person name="Wolfe B."/>
            <person name="LaButti K."/>
            <person name="Ohm R.A."/>
            <person name="Grigoriev I.V."/>
            <person name="Pringle A."/>
        </authorList>
    </citation>
    <scope>NUCLEOTIDE SEQUENCE [LARGE SCALE GENOMIC DNA]</scope>
    <source>
        <strain evidence="5 6">SKay4041</strain>
    </source>
</reference>
<comment type="similarity">
    <text evidence="1 4">Belongs to the universal ribosomal protein uS15 family.</text>
</comment>
<dbReference type="OrthoDB" id="441444at2759"/>
<organism evidence="5 6">
    <name type="scientific">Amanita thiersii Skay4041</name>
    <dbReference type="NCBI Taxonomy" id="703135"/>
    <lineage>
        <taxon>Eukaryota</taxon>
        <taxon>Fungi</taxon>
        <taxon>Dikarya</taxon>
        <taxon>Basidiomycota</taxon>
        <taxon>Agaricomycotina</taxon>
        <taxon>Agaricomycetes</taxon>
        <taxon>Agaricomycetidae</taxon>
        <taxon>Agaricales</taxon>
        <taxon>Pluteineae</taxon>
        <taxon>Amanitaceae</taxon>
        <taxon>Amanita</taxon>
    </lineage>
</organism>
<evidence type="ECO:0000256" key="3">
    <source>
        <dbReference type="ARBA" id="ARBA00023274"/>
    </source>
</evidence>
<dbReference type="PANTHER" id="PTHR23321">
    <property type="entry name" value="RIBOSOMAL PROTEIN S15, BACTERIAL AND ORGANELLAR"/>
    <property type="match status" value="1"/>
</dbReference>
<evidence type="ECO:0000256" key="1">
    <source>
        <dbReference type="ARBA" id="ARBA00008434"/>
    </source>
</evidence>